<evidence type="ECO:0000313" key="3">
    <source>
        <dbReference type="Proteomes" id="UP001163096"/>
    </source>
</evidence>
<dbReference type="Gene3D" id="3.60.21.10">
    <property type="match status" value="1"/>
</dbReference>
<keyword evidence="3" id="KW-1185">Reference proteome</keyword>
<dbReference type="InterPro" id="IPR029052">
    <property type="entry name" value="Metallo-depent_PP-like"/>
</dbReference>
<dbReference type="AlphaFoldDB" id="A0A9X9S487"/>
<dbReference type="RefSeq" id="WP_268186607.1">
    <property type="nucleotide sequence ID" value="NZ_CP113361.1"/>
</dbReference>
<dbReference type="InterPro" id="IPR024654">
    <property type="entry name" value="Calcineurin-like_PHP_lpxH"/>
</dbReference>
<dbReference type="Pfam" id="PF12850">
    <property type="entry name" value="Metallophos_2"/>
    <property type="match status" value="1"/>
</dbReference>
<gene>
    <name evidence="2" type="ORF">OU421_00460</name>
</gene>
<organism evidence="2 3">
    <name type="scientific">Methanogenium organophilum</name>
    <dbReference type="NCBI Taxonomy" id="2199"/>
    <lineage>
        <taxon>Archaea</taxon>
        <taxon>Methanobacteriati</taxon>
        <taxon>Methanobacteriota</taxon>
        <taxon>Stenosarchaea group</taxon>
        <taxon>Methanomicrobia</taxon>
        <taxon>Methanomicrobiales</taxon>
        <taxon>Methanomicrobiaceae</taxon>
        <taxon>Methanogenium</taxon>
    </lineage>
</organism>
<evidence type="ECO:0000313" key="2">
    <source>
        <dbReference type="EMBL" id="WAI01381.1"/>
    </source>
</evidence>
<dbReference type="SUPFAM" id="SSF56300">
    <property type="entry name" value="Metallo-dependent phosphatases"/>
    <property type="match status" value="1"/>
</dbReference>
<accession>A0A9X9S487</accession>
<dbReference type="GeneID" id="76833528"/>
<feature type="domain" description="Calcineurin-like phosphoesterase" evidence="1">
    <location>
        <begin position="265"/>
        <end position="353"/>
    </location>
</feature>
<dbReference type="Proteomes" id="UP001163096">
    <property type="component" value="Chromosome"/>
</dbReference>
<evidence type="ECO:0000259" key="1">
    <source>
        <dbReference type="Pfam" id="PF12850"/>
    </source>
</evidence>
<dbReference type="KEGG" id="mou:OU421_00460"/>
<reference evidence="2" key="1">
    <citation type="submission" date="2022-11" db="EMBL/GenBank/DDBJ databases">
        <title>Complete genome sequence of Methanogenium organophilum DSM 3596.</title>
        <authorList>
            <person name="Chen S.-C."/>
            <person name="Lai S.-J."/>
            <person name="You Y.-T."/>
        </authorList>
    </citation>
    <scope>NUCLEOTIDE SEQUENCE</scope>
    <source>
        <strain evidence="2">DSM 3596</strain>
    </source>
</reference>
<dbReference type="EMBL" id="CP113361">
    <property type="protein sequence ID" value="WAI01381.1"/>
    <property type="molecule type" value="Genomic_DNA"/>
</dbReference>
<proteinExistence type="predicted"/>
<protein>
    <submittedName>
        <fullName evidence="2">Metallophosphoesterase family protein</fullName>
    </submittedName>
</protein>
<sequence>MQTNTPEYAIANPLFAGWKLNDAIREFGETMHITGTIPITGIPLPDSFTHTITHAVTSPGDETRYLPVTITGWNRIRRGCRFSFELRATLEERPPISSRTTGSGPAASVCLPITPPGGYLATLLKMHRHNIPLTGMDAHIAGAFAKVTHRGKTQKHHRCRPLLLATDATRIILPENDIYDLPLGRSLTETEAASETVLRESHTAYRRARGYECTGPFCTAAPETFLTADLHLGHRDAIRYYCRPFLPEDSTTMDRVLISNWNHTVGPEDHVIFAGDFTYKADGEQTDAYRSMLNGTITWIEGNHDTCLRDTVASHTLTADGHSFLVVHNPKHVPATYRGWVIHGHTHNARLSDYPFISFTNRTVNISTDVTGYRPVPLTEILTLIREGERTGRTRPILTRAVSPPGTDTLL</sequence>
<name>A0A9X9S487_METOG</name>